<dbReference type="PANTHER" id="PTHR15663:SF6">
    <property type="entry name" value="COMM DOMAIN-CONTAINING PROTEIN-RELATED"/>
    <property type="match status" value="1"/>
</dbReference>
<dbReference type="AlphaFoldDB" id="A0A9Q1L829"/>
<gene>
    <name evidence="2" type="ORF">K7X08_036200</name>
</gene>
<feature type="region of interest" description="Disordered" evidence="1">
    <location>
        <begin position="114"/>
        <end position="139"/>
    </location>
</feature>
<dbReference type="InterPro" id="IPR037360">
    <property type="entry name" value="COMMD9"/>
</dbReference>
<feature type="region of interest" description="Disordered" evidence="1">
    <location>
        <begin position="1"/>
        <end position="23"/>
    </location>
</feature>
<evidence type="ECO:0000256" key="1">
    <source>
        <dbReference type="SAM" id="MobiDB-lite"/>
    </source>
</evidence>
<keyword evidence="3" id="KW-1185">Reference proteome</keyword>
<sequence length="263" mass="29183">MRKRQKSGQRIAEPNQNPKLGFPDNFIERDAIIEVDDGEEKPYRWTRNAKVGQGSDEEDIVKQGNNSLTSRFNHLSLEALRYAEEGAVSAETYDAAVSALRDGLRKISVVAKNSQGSGSTQDETIKRTPATSDTAPSLWPWQDTMPHHFNLNDGGLTAGDLNQPTMTPVAINHDSALADNVVVYTCFKSMTWVIENKSPANKVAVINLKLQDYGKNPAGETEVQFRLTRVTLEPMLKSMAYISQQLSLPANRVAVINFKASRY</sequence>
<organism evidence="2 3">
    <name type="scientific">Anisodus acutangulus</name>
    <dbReference type="NCBI Taxonomy" id="402998"/>
    <lineage>
        <taxon>Eukaryota</taxon>
        <taxon>Viridiplantae</taxon>
        <taxon>Streptophyta</taxon>
        <taxon>Embryophyta</taxon>
        <taxon>Tracheophyta</taxon>
        <taxon>Spermatophyta</taxon>
        <taxon>Magnoliopsida</taxon>
        <taxon>eudicotyledons</taxon>
        <taxon>Gunneridae</taxon>
        <taxon>Pentapetalae</taxon>
        <taxon>asterids</taxon>
        <taxon>lamiids</taxon>
        <taxon>Solanales</taxon>
        <taxon>Solanaceae</taxon>
        <taxon>Solanoideae</taxon>
        <taxon>Hyoscyameae</taxon>
        <taxon>Anisodus</taxon>
    </lineage>
</organism>
<protein>
    <submittedName>
        <fullName evidence="2">Uncharacterized protein</fullName>
    </submittedName>
</protein>
<reference evidence="3" key="1">
    <citation type="journal article" date="2023" name="Proc. Natl. Acad. Sci. U.S.A.">
        <title>Genomic and structural basis for evolution of tropane alkaloid biosynthesis.</title>
        <authorList>
            <person name="Wanga Y.-J."/>
            <person name="Taina T."/>
            <person name="Yua J.-Y."/>
            <person name="Lia J."/>
            <person name="Xua B."/>
            <person name="Chenc J."/>
            <person name="D'Auriad J.C."/>
            <person name="Huanga J.-P."/>
            <person name="Huanga S.-X."/>
        </authorList>
    </citation>
    <scope>NUCLEOTIDE SEQUENCE [LARGE SCALE GENOMIC DNA]</scope>
    <source>
        <strain evidence="3">cv. KIB-2019</strain>
    </source>
</reference>
<proteinExistence type="predicted"/>
<comment type="caution">
    <text evidence="2">The sequence shown here is derived from an EMBL/GenBank/DDBJ whole genome shotgun (WGS) entry which is preliminary data.</text>
</comment>
<evidence type="ECO:0000313" key="3">
    <source>
        <dbReference type="Proteomes" id="UP001152561"/>
    </source>
</evidence>
<evidence type="ECO:0000313" key="2">
    <source>
        <dbReference type="EMBL" id="KAJ8529365.1"/>
    </source>
</evidence>
<accession>A0A9Q1L829</accession>
<dbReference type="OrthoDB" id="1927586at2759"/>
<name>A0A9Q1L829_9SOLA</name>
<dbReference type="EMBL" id="JAJAGQ010000022">
    <property type="protein sequence ID" value="KAJ8529365.1"/>
    <property type="molecule type" value="Genomic_DNA"/>
</dbReference>
<dbReference type="Proteomes" id="UP001152561">
    <property type="component" value="Unassembled WGS sequence"/>
</dbReference>
<dbReference type="PANTHER" id="PTHR15663">
    <property type="entry name" value="COMM DOMAIN-CONTAINING PROTEIN 9"/>
    <property type="match status" value="1"/>
</dbReference>